<dbReference type="AlphaFoldDB" id="A0A855XKV4"/>
<evidence type="ECO:0000313" key="2">
    <source>
        <dbReference type="Proteomes" id="UP000245980"/>
    </source>
</evidence>
<name>A0A855XKV4_LIMRT</name>
<organism evidence="1 2">
    <name type="scientific">Limosilactobacillus reuteri</name>
    <name type="common">Lactobacillus reuteri</name>
    <dbReference type="NCBI Taxonomy" id="1598"/>
    <lineage>
        <taxon>Bacteria</taxon>
        <taxon>Bacillati</taxon>
        <taxon>Bacillota</taxon>
        <taxon>Bacilli</taxon>
        <taxon>Lactobacillales</taxon>
        <taxon>Lactobacillaceae</taxon>
        <taxon>Limosilactobacillus</taxon>
    </lineage>
</organism>
<dbReference type="EMBL" id="QGHT01000120">
    <property type="protein sequence ID" value="PWT38958.1"/>
    <property type="molecule type" value="Genomic_DNA"/>
</dbReference>
<evidence type="ECO:0000313" key="1">
    <source>
        <dbReference type="EMBL" id="PWT38958.1"/>
    </source>
</evidence>
<reference evidence="1 2" key="1">
    <citation type="journal article" date="2018" name="Front. Microbiol.">
        <title>Comparative Genomics of the Herbivore Gut Symbiont Lactobacillus reuteri Reveals Genetic Diversity and Lifestyle Adaptation.</title>
        <authorList>
            <person name="Zhao J."/>
        </authorList>
    </citation>
    <scope>NUCLEOTIDE SEQUENCE [LARGE SCALE GENOMIC DNA]</scope>
    <source>
        <strain evidence="1 2">LR10</strain>
    </source>
</reference>
<sequence length="45" mass="4897">MDWISFITTMFSLGCDVSGYVGLVITAEQYKQITGKDYVAGSQTA</sequence>
<dbReference type="InterPro" id="IPR010022">
    <property type="entry name" value="XkdX"/>
</dbReference>
<protein>
    <submittedName>
        <fullName evidence="1">XkdX family protein</fullName>
    </submittedName>
</protein>
<proteinExistence type="predicted"/>
<dbReference type="Proteomes" id="UP000245980">
    <property type="component" value="Unassembled WGS sequence"/>
</dbReference>
<comment type="caution">
    <text evidence="1">The sequence shown here is derived from an EMBL/GenBank/DDBJ whole genome shotgun (WGS) entry which is preliminary data.</text>
</comment>
<dbReference type="Pfam" id="PF09693">
    <property type="entry name" value="Phage_XkdX"/>
    <property type="match status" value="1"/>
</dbReference>
<accession>A0A855XKV4</accession>
<dbReference type="RefSeq" id="WP_109915817.1">
    <property type="nucleotide sequence ID" value="NZ_QGHP01000110.1"/>
</dbReference>
<gene>
    <name evidence="1" type="ORF">DKZ22_12050</name>
</gene>